<gene>
    <name evidence="2" type="ORF">ZHAS_00013511</name>
</gene>
<evidence type="ECO:0000313" key="4">
    <source>
        <dbReference type="Proteomes" id="UP000030765"/>
    </source>
</evidence>
<dbReference type="VEuPathDB" id="VectorBase:ASIC013511"/>
<feature type="region of interest" description="Disordered" evidence="1">
    <location>
        <begin position="189"/>
        <end position="210"/>
    </location>
</feature>
<dbReference type="EMBL" id="KE525305">
    <property type="protein sequence ID" value="KFB45654.1"/>
    <property type="molecule type" value="Genomic_DNA"/>
</dbReference>
<reference evidence="2 4" key="1">
    <citation type="journal article" date="2014" name="BMC Genomics">
        <title>Genome sequence of Anopheles sinensis provides insight into genetics basis of mosquito competence for malaria parasites.</title>
        <authorList>
            <person name="Zhou D."/>
            <person name="Zhang D."/>
            <person name="Ding G."/>
            <person name="Shi L."/>
            <person name="Hou Q."/>
            <person name="Ye Y."/>
            <person name="Xu Y."/>
            <person name="Zhou H."/>
            <person name="Xiong C."/>
            <person name="Li S."/>
            <person name="Yu J."/>
            <person name="Hong S."/>
            <person name="Yu X."/>
            <person name="Zou P."/>
            <person name="Chen C."/>
            <person name="Chang X."/>
            <person name="Wang W."/>
            <person name="Lv Y."/>
            <person name="Sun Y."/>
            <person name="Ma L."/>
            <person name="Shen B."/>
            <person name="Zhu C."/>
        </authorList>
    </citation>
    <scope>NUCLEOTIDE SEQUENCE [LARGE SCALE GENOMIC DNA]</scope>
</reference>
<proteinExistence type="predicted"/>
<evidence type="ECO:0000256" key="1">
    <source>
        <dbReference type="SAM" id="MobiDB-lite"/>
    </source>
</evidence>
<evidence type="ECO:0000313" key="2">
    <source>
        <dbReference type="EMBL" id="KFB45654.1"/>
    </source>
</evidence>
<name>A0A084W610_ANOSI</name>
<dbReference type="EMBL" id="ATLV01020716">
    <property type="status" value="NOT_ANNOTATED_CDS"/>
    <property type="molecule type" value="Genomic_DNA"/>
</dbReference>
<sequence length="270" mass="29459">MRVGAIGVDDCLLVGRYRCKREAGSSPALNLWSEGWGATYSPKGSRVRHVEANVVSNANRMQQLGVVPHAYAAACLPCGVVLGVSRTTQARQSSGGLERRMALIADIGISNLPAYLTVTTTGQRRRNLHRSRSSVTVRCAFVCLRRSFALKVKCNCCNGHAVLMLHAFRRRSSSLVGCNLPGQVLLPCRSSPDQTDGRPAGRARQPARSKLRRQITCPGVHLSTRCAGQWPREIFISAVEGFPLFVSDRETHCTGTSCFVFLTLSDPIHI</sequence>
<protein>
    <submittedName>
        <fullName evidence="2 3">PlyM24</fullName>
    </submittedName>
</protein>
<dbReference type="EnsemblMetazoa" id="ASIC013511-RA">
    <property type="protein sequence ID" value="ASIC013511-PA"/>
    <property type="gene ID" value="ASIC013511"/>
</dbReference>
<organism evidence="2">
    <name type="scientific">Anopheles sinensis</name>
    <name type="common">Mosquito</name>
    <dbReference type="NCBI Taxonomy" id="74873"/>
    <lineage>
        <taxon>Eukaryota</taxon>
        <taxon>Metazoa</taxon>
        <taxon>Ecdysozoa</taxon>
        <taxon>Arthropoda</taxon>
        <taxon>Hexapoda</taxon>
        <taxon>Insecta</taxon>
        <taxon>Pterygota</taxon>
        <taxon>Neoptera</taxon>
        <taxon>Endopterygota</taxon>
        <taxon>Diptera</taxon>
        <taxon>Nematocera</taxon>
        <taxon>Culicoidea</taxon>
        <taxon>Culicidae</taxon>
        <taxon>Anophelinae</taxon>
        <taxon>Anopheles</taxon>
    </lineage>
</organism>
<dbReference type="AlphaFoldDB" id="A0A084W610"/>
<evidence type="ECO:0000313" key="3">
    <source>
        <dbReference type="EnsemblMetazoa" id="ASIC013511-PA"/>
    </source>
</evidence>
<keyword evidence="4" id="KW-1185">Reference proteome</keyword>
<reference evidence="3" key="2">
    <citation type="submission" date="2020-05" db="UniProtKB">
        <authorList>
            <consortium name="EnsemblMetazoa"/>
        </authorList>
    </citation>
    <scope>IDENTIFICATION</scope>
</reference>
<accession>A0A084W610</accession>
<dbReference type="Proteomes" id="UP000030765">
    <property type="component" value="Unassembled WGS sequence"/>
</dbReference>